<dbReference type="Pfam" id="PF00531">
    <property type="entry name" value="Death"/>
    <property type="match status" value="1"/>
</dbReference>
<comment type="caution">
    <text evidence="3">The sequence shown here is derived from an EMBL/GenBank/DDBJ whole genome shotgun (WGS) entry which is preliminary data.</text>
</comment>
<dbReference type="SUPFAM" id="SSF47986">
    <property type="entry name" value="DEATH domain"/>
    <property type="match status" value="2"/>
</dbReference>
<accession>A0A8B6HSD9</accession>
<feature type="transmembrane region" description="Helical" evidence="1">
    <location>
        <begin position="12"/>
        <end position="31"/>
    </location>
</feature>
<dbReference type="InterPro" id="IPR000488">
    <property type="entry name" value="Death_dom"/>
</dbReference>
<keyword evidence="1" id="KW-0472">Membrane</keyword>
<evidence type="ECO:0000313" key="4">
    <source>
        <dbReference type="Proteomes" id="UP000596742"/>
    </source>
</evidence>
<dbReference type="OrthoDB" id="6199182at2759"/>
<evidence type="ECO:0000259" key="2">
    <source>
        <dbReference type="PROSITE" id="PS50017"/>
    </source>
</evidence>
<sequence>MENDSANGAFVYFGHILVFNLNFNLVLQYFFPCVYIRLVGLPAKDLSQSPNDKHLVRLASELNISQFNDFLLHLGLQTKDWEKIEYNWGRAEDAMVVALLQWKERNQNVTFQKILDAQESIADNRHHLCQVFKGQPGLLENTSFGFKDTPEDRFLSTLSRKLGNCVIQLGIELGLTFSDIEAVYVKHPKDLFSQMYEVLKIWKQKTPENTYLNLMLAIQRVRGKQFLKRNFCCNI</sequence>
<keyword evidence="1" id="KW-0812">Transmembrane</keyword>
<name>A0A8B6HSD9_MYTGA</name>
<protein>
    <recommendedName>
        <fullName evidence="2">Death domain-containing protein</fullName>
    </recommendedName>
</protein>
<reference evidence="3" key="1">
    <citation type="submission" date="2018-11" db="EMBL/GenBank/DDBJ databases">
        <authorList>
            <person name="Alioto T."/>
            <person name="Alioto T."/>
        </authorList>
    </citation>
    <scope>NUCLEOTIDE SEQUENCE</scope>
</reference>
<organism evidence="3 4">
    <name type="scientific">Mytilus galloprovincialis</name>
    <name type="common">Mediterranean mussel</name>
    <dbReference type="NCBI Taxonomy" id="29158"/>
    <lineage>
        <taxon>Eukaryota</taxon>
        <taxon>Metazoa</taxon>
        <taxon>Spiralia</taxon>
        <taxon>Lophotrochozoa</taxon>
        <taxon>Mollusca</taxon>
        <taxon>Bivalvia</taxon>
        <taxon>Autobranchia</taxon>
        <taxon>Pteriomorphia</taxon>
        <taxon>Mytilida</taxon>
        <taxon>Mytiloidea</taxon>
        <taxon>Mytilidae</taxon>
        <taxon>Mytilinae</taxon>
        <taxon>Mytilus</taxon>
    </lineage>
</organism>
<gene>
    <name evidence="3" type="ORF">MGAL_10B015954</name>
</gene>
<dbReference type="EMBL" id="UYJE01010512">
    <property type="protein sequence ID" value="VDI83915.1"/>
    <property type="molecule type" value="Genomic_DNA"/>
</dbReference>
<keyword evidence="4" id="KW-1185">Reference proteome</keyword>
<dbReference type="PROSITE" id="PS50017">
    <property type="entry name" value="DEATH_DOMAIN"/>
    <property type="match status" value="1"/>
</dbReference>
<dbReference type="GO" id="GO:0007165">
    <property type="term" value="P:signal transduction"/>
    <property type="evidence" value="ECO:0007669"/>
    <property type="project" value="InterPro"/>
</dbReference>
<proteinExistence type="predicted"/>
<dbReference type="InterPro" id="IPR011029">
    <property type="entry name" value="DEATH-like_dom_sf"/>
</dbReference>
<keyword evidence="1" id="KW-1133">Transmembrane helix</keyword>
<dbReference type="CDD" id="cd01670">
    <property type="entry name" value="Death"/>
    <property type="match status" value="1"/>
</dbReference>
<dbReference type="Proteomes" id="UP000596742">
    <property type="component" value="Unassembled WGS sequence"/>
</dbReference>
<feature type="domain" description="Death" evidence="2">
    <location>
        <begin position="168"/>
        <end position="221"/>
    </location>
</feature>
<evidence type="ECO:0000313" key="3">
    <source>
        <dbReference type="EMBL" id="VDI83915.1"/>
    </source>
</evidence>
<dbReference type="Gene3D" id="1.10.533.10">
    <property type="entry name" value="Death Domain, Fas"/>
    <property type="match status" value="2"/>
</dbReference>
<dbReference type="AlphaFoldDB" id="A0A8B6HSD9"/>
<evidence type="ECO:0000256" key="1">
    <source>
        <dbReference type="SAM" id="Phobius"/>
    </source>
</evidence>